<dbReference type="Proteomes" id="UP000175684">
    <property type="component" value="Unassembled WGS sequence"/>
</dbReference>
<keyword evidence="2" id="KW-0812">Transmembrane</keyword>
<evidence type="ECO:0000313" key="5">
    <source>
        <dbReference type="Proteomes" id="UP000175684"/>
    </source>
</evidence>
<evidence type="ECO:0000256" key="2">
    <source>
        <dbReference type="SAM" id="Phobius"/>
    </source>
</evidence>
<evidence type="ECO:0000256" key="3">
    <source>
        <dbReference type="SAM" id="SignalP"/>
    </source>
</evidence>
<keyword evidence="2" id="KW-0472">Membrane</keyword>
<proteinExistence type="predicted"/>
<evidence type="ECO:0000256" key="1">
    <source>
        <dbReference type="SAM" id="MobiDB-lite"/>
    </source>
</evidence>
<feature type="region of interest" description="Disordered" evidence="1">
    <location>
        <begin position="269"/>
        <end position="291"/>
    </location>
</feature>
<feature type="chain" id="PRO_5009208554" description="Cell surface protein" evidence="3">
    <location>
        <begin position="29"/>
        <end position="1463"/>
    </location>
</feature>
<evidence type="ECO:0008006" key="6">
    <source>
        <dbReference type="Google" id="ProtNLM"/>
    </source>
</evidence>
<evidence type="ECO:0000313" key="4">
    <source>
        <dbReference type="EMBL" id="OFA35032.1"/>
    </source>
</evidence>
<feature type="region of interest" description="Disordered" evidence="1">
    <location>
        <begin position="785"/>
        <end position="804"/>
    </location>
</feature>
<reference evidence="4 5" key="1">
    <citation type="submission" date="2016-07" db="EMBL/GenBank/DDBJ databases">
        <title>Draft Genome Sequence of Bifidobacterium adolescentis strain Km 4.</title>
        <authorList>
            <person name="Danilenko V.N."/>
        </authorList>
    </citation>
    <scope>NUCLEOTIDE SEQUENCE [LARGE SCALE GENOMIC DNA]</scope>
    <source>
        <strain evidence="4 5">Km 4</strain>
    </source>
</reference>
<dbReference type="OrthoDB" id="9806701at2"/>
<accession>A0A1E7Y0A6</accession>
<dbReference type="RefSeq" id="WP_070122587.1">
    <property type="nucleotide sequence ID" value="NZ_MAXD01000003.1"/>
</dbReference>
<keyword evidence="3" id="KW-0732">Signal</keyword>
<sequence>MSNAIIKATAATAAAATLLGVGVTPAFADQTAAPDGDQGQNQTQPTAHERLAAAIKAADAKAARDRDWDRESKDAFDKAYAAAKAVGDDASDQDAATAASALETATDGLKSAAEKALDDARAQAGTLKESDYTEASWQALKSALDDADALKATDDKAGDAQRRSKADAITAAVNGLDLQARVDLSDSIAAAKAKRDGGRVWTADSKGTLDDILEQADKLIGESHDRTALASMKESVDKAAGNLESQPTADLKAAIARCNALDLGRFTESERESVKEARGSAKTADGLADNADNDTVRADAARDLNAAIDALSYPAVERLDKAVRAADGKAARDRDWDKDSKAAFDKAYEAAKGPFDDTKAGDVERVKAAKSLEDATKSLTTVQRVELKAEAKKADAIDRTRLTDESAKALKDAIDAAGTDPSDDKAGDDRAAELTGALRTAEKNAESKTHAAVREAIARYDDMVTADGHRDWTDTTAATNAYTAAKGTLSDEDTVDHDIARQKAADQLVKSLDALTTRQQDAYAAAVKAANARLADGKYTQDSRNTLKEELDRDGGLGKATDKAGDMERAAAAGRINAAIDATVRVSRANLDAAIGTATAKGSQERDWDKTARKAFDEALAAARAAGGDADDATLDGLSDALSKATAALTTTQRTTFSATVDKAEAMAKDARYTAGFHTRLTAAVGTARNDVASATDDKAGDDRCADATATLRTVMDAPEYETDQSLKDAIASADALNARGLTYGSGMAGEKSAFDDAYAKARKDRNKDEDTQKADASALDRAQKALVGKSDQEKAYSSAASNARALKAQDYTEDSYGRLDALLTDGFDSGSATGKELDTRANAISDAIDALEVSSWTVDGATLTREDGEWTGHVTLDGAPKDVKAVGADGRTVDLKAAGGSFVQGSGKLGVGVVSGTLTGSAPRASFKVAYEYADGTETTVSDGGPGGGAVFSKGDDGVWSATYAGTLGTKDDPAGYDTDRITLSDGSTLDRTSLSGLETAPIHVDGKPDKTQLRRTAVFEGKDPHGSKVRVTGELTYTYDASIGLSLSYTAADGTTVPVSVPGMPTTVDKLPDSIVLPAQPRSLLDMKWSVSAKKGGSVSDVSTTSTVKPDGTEVILVSIRYIRRDGDTFRWAVRHVRVTVPFQSAPKVVGNDKAALKGFTVNGKALEGYSKDVVDYTIHAGADERVLVVPVPEAGQDVRAGDSRQTAYATTQWWTVSKDGESRTYSVTLVRDHATPTADEAFKPSDPTGLVSKDPNPSEDNTTLKSVGYTLKGVYHPADDDSVTIPEGGTFAYESYDGQTVDVTSARKGGMTWTYSIGVLASDGRTYAVRDVTVTYLTAATHKAELTGIKADGRLVSGFDPKRLEYTVKVGNADRYVITPVFDKTTGTSVTVHKDGRTVTLTATSADGLVRTVYTVHVESDAALAALSSTGKGVGPAAAIAALLAMLGIGVGVASRRREM</sequence>
<feature type="transmembrane region" description="Helical" evidence="2">
    <location>
        <begin position="1437"/>
        <end position="1457"/>
    </location>
</feature>
<organism evidence="4 5">
    <name type="scientific">Bifidobacterium adolescentis</name>
    <dbReference type="NCBI Taxonomy" id="1680"/>
    <lineage>
        <taxon>Bacteria</taxon>
        <taxon>Bacillati</taxon>
        <taxon>Actinomycetota</taxon>
        <taxon>Actinomycetes</taxon>
        <taxon>Bifidobacteriales</taxon>
        <taxon>Bifidobacteriaceae</taxon>
        <taxon>Bifidobacterium</taxon>
    </lineage>
</organism>
<keyword evidence="2" id="KW-1133">Transmembrane helix</keyword>
<comment type="caution">
    <text evidence="4">The sequence shown here is derived from an EMBL/GenBank/DDBJ whole genome shotgun (WGS) entry which is preliminary data.</text>
</comment>
<feature type="region of interest" description="Disordered" evidence="1">
    <location>
        <begin position="1239"/>
        <end position="1267"/>
    </location>
</feature>
<dbReference type="Gene3D" id="1.20.1270.90">
    <property type="entry name" value="AF1782-like"/>
    <property type="match status" value="1"/>
</dbReference>
<name>A0A1E7Y0A6_BIFAD</name>
<gene>
    <name evidence="4" type="ORF">BBK15_06085</name>
</gene>
<dbReference type="EMBL" id="MAXD01000003">
    <property type="protein sequence ID" value="OFA35032.1"/>
    <property type="molecule type" value="Genomic_DNA"/>
</dbReference>
<feature type="compositionally biased region" description="Basic and acidic residues" evidence="1">
    <location>
        <begin position="269"/>
        <end position="279"/>
    </location>
</feature>
<feature type="signal peptide" evidence="3">
    <location>
        <begin position="1"/>
        <end position="28"/>
    </location>
</feature>
<protein>
    <recommendedName>
        <fullName evidence="6">Cell surface protein</fullName>
    </recommendedName>
</protein>